<dbReference type="GO" id="GO:0032259">
    <property type="term" value="P:methylation"/>
    <property type="evidence" value="ECO:0007669"/>
    <property type="project" value="UniProtKB-KW"/>
</dbReference>
<dbReference type="PROSITE" id="PS51585">
    <property type="entry name" value="SAM_MT_TPMT"/>
    <property type="match status" value="1"/>
</dbReference>
<keyword evidence="4" id="KW-0949">S-adenosyl-L-methionine</keyword>
<dbReference type="GO" id="GO:0008757">
    <property type="term" value="F:S-adenosylmethionine-dependent methyltransferase activity"/>
    <property type="evidence" value="ECO:0007669"/>
    <property type="project" value="InterPro"/>
</dbReference>
<keyword evidence="3" id="KW-0808">Transferase</keyword>
<organism evidence="5 6">
    <name type="scientific">Fusarium zealandicum</name>
    <dbReference type="NCBI Taxonomy" id="1053134"/>
    <lineage>
        <taxon>Eukaryota</taxon>
        <taxon>Fungi</taxon>
        <taxon>Dikarya</taxon>
        <taxon>Ascomycota</taxon>
        <taxon>Pezizomycotina</taxon>
        <taxon>Sordariomycetes</taxon>
        <taxon>Hypocreomycetidae</taxon>
        <taxon>Hypocreales</taxon>
        <taxon>Nectriaceae</taxon>
        <taxon>Fusarium</taxon>
        <taxon>Fusarium staphyleae species complex</taxon>
    </lineage>
</organism>
<dbReference type="SUPFAM" id="SSF53335">
    <property type="entry name" value="S-adenosyl-L-methionine-dependent methyltransferases"/>
    <property type="match status" value="1"/>
</dbReference>
<evidence type="ECO:0000256" key="4">
    <source>
        <dbReference type="ARBA" id="ARBA00022691"/>
    </source>
</evidence>
<dbReference type="Gene3D" id="3.40.50.150">
    <property type="entry name" value="Vaccinia Virus protein VP39"/>
    <property type="match status" value="1"/>
</dbReference>
<accession>A0A8H4XPJ0</accession>
<evidence type="ECO:0000256" key="1">
    <source>
        <dbReference type="ARBA" id="ARBA00022553"/>
    </source>
</evidence>
<dbReference type="PANTHER" id="PTHR32183">
    <property type="match status" value="1"/>
</dbReference>
<evidence type="ECO:0008006" key="7">
    <source>
        <dbReference type="Google" id="ProtNLM"/>
    </source>
</evidence>
<reference evidence="5" key="2">
    <citation type="submission" date="2020-05" db="EMBL/GenBank/DDBJ databases">
        <authorList>
            <person name="Kim H.-S."/>
            <person name="Proctor R.H."/>
            <person name="Brown D.W."/>
        </authorList>
    </citation>
    <scope>NUCLEOTIDE SEQUENCE</scope>
    <source>
        <strain evidence="5">NRRL 22465</strain>
    </source>
</reference>
<dbReference type="InterPro" id="IPR029063">
    <property type="entry name" value="SAM-dependent_MTases_sf"/>
</dbReference>
<evidence type="ECO:0000256" key="2">
    <source>
        <dbReference type="ARBA" id="ARBA00022603"/>
    </source>
</evidence>
<dbReference type="CDD" id="cd02440">
    <property type="entry name" value="AdoMet_MTases"/>
    <property type="match status" value="1"/>
</dbReference>
<dbReference type="Pfam" id="PF05724">
    <property type="entry name" value="TPMT"/>
    <property type="match status" value="1"/>
</dbReference>
<dbReference type="AlphaFoldDB" id="A0A8H4XPJ0"/>
<comment type="caution">
    <text evidence="5">The sequence shown here is derived from an EMBL/GenBank/DDBJ whole genome shotgun (WGS) entry which is preliminary data.</text>
</comment>
<proteinExistence type="predicted"/>
<dbReference type="InterPro" id="IPR008854">
    <property type="entry name" value="TPMT"/>
</dbReference>
<evidence type="ECO:0000256" key="3">
    <source>
        <dbReference type="ARBA" id="ARBA00022679"/>
    </source>
</evidence>
<evidence type="ECO:0000313" key="6">
    <source>
        <dbReference type="Proteomes" id="UP000635477"/>
    </source>
</evidence>
<gene>
    <name evidence="5" type="ORF">FZEAL_1248</name>
</gene>
<reference evidence="5" key="1">
    <citation type="journal article" date="2020" name="BMC Genomics">
        <title>Correction to: Identification and distribution of gene clusters required for synthesis of sphingolipid metabolism inhibitors in diverse species of the filamentous fungus Fusarium.</title>
        <authorList>
            <person name="Kim H.S."/>
            <person name="Lohmar J.M."/>
            <person name="Busman M."/>
            <person name="Brown D.W."/>
            <person name="Naumann T.A."/>
            <person name="Divon H.H."/>
            <person name="Lysoe E."/>
            <person name="Uhlig S."/>
            <person name="Proctor R.H."/>
        </authorList>
    </citation>
    <scope>NUCLEOTIDE SEQUENCE</scope>
    <source>
        <strain evidence="5">NRRL 22465</strain>
    </source>
</reference>
<evidence type="ECO:0000313" key="5">
    <source>
        <dbReference type="EMBL" id="KAF4983310.1"/>
    </source>
</evidence>
<protein>
    <recommendedName>
        <fullName evidence="7">Thiol methyltransferase</fullName>
    </recommendedName>
</protein>
<keyword evidence="1" id="KW-0597">Phosphoprotein</keyword>
<dbReference type="EMBL" id="JABEYC010000070">
    <property type="protein sequence ID" value="KAF4983310.1"/>
    <property type="molecule type" value="Genomic_DNA"/>
</dbReference>
<name>A0A8H4XPJ0_9HYPO</name>
<dbReference type="PANTHER" id="PTHR32183:SF11">
    <property type="entry name" value="THIOL METHYLTRANSFERASE 2-RELATED"/>
    <property type="match status" value="1"/>
</dbReference>
<keyword evidence="6" id="KW-1185">Reference proteome</keyword>
<dbReference type="OrthoDB" id="276151at2759"/>
<dbReference type="Proteomes" id="UP000635477">
    <property type="component" value="Unassembled WGS sequence"/>
</dbReference>
<sequence>MATENPLEARFASVPFSGHGSRWDECWRSAHTPWDRGNASIALHDLLAERTDLVPPAQHQDHRGQLLRDSTGAVLKKRALVPGCGRGHDVLLLSSWGYDVWGLDYSAAAKEEAIKNQKQAEAEGLYKPVEGLDKGNVHWVTGDFFSQDWAKNIEFDLIYDYTFLCALPREARPKWAKRMSELLVHDGRLICLEWPSTKPMSANGPPWGLSPELYEALLSAPGEEIAYNDDGTVHEDPSAKPWAHALNRLSLIKPKRTHKAGTAEDGAVLDFISVWSR</sequence>
<keyword evidence="2" id="KW-0489">Methyltransferase</keyword>